<dbReference type="Proteomes" id="UP000287651">
    <property type="component" value="Unassembled WGS sequence"/>
</dbReference>
<protein>
    <submittedName>
        <fullName evidence="1">Uncharacterized protein</fullName>
    </submittedName>
</protein>
<dbReference type="AlphaFoldDB" id="A0A426YAS2"/>
<name>A0A426YAS2_ENSVE</name>
<accession>A0A426YAS2</accession>
<evidence type="ECO:0000313" key="2">
    <source>
        <dbReference type="Proteomes" id="UP000287651"/>
    </source>
</evidence>
<organism evidence="1 2">
    <name type="scientific">Ensete ventricosum</name>
    <name type="common">Abyssinian banana</name>
    <name type="synonym">Musa ensete</name>
    <dbReference type="NCBI Taxonomy" id="4639"/>
    <lineage>
        <taxon>Eukaryota</taxon>
        <taxon>Viridiplantae</taxon>
        <taxon>Streptophyta</taxon>
        <taxon>Embryophyta</taxon>
        <taxon>Tracheophyta</taxon>
        <taxon>Spermatophyta</taxon>
        <taxon>Magnoliopsida</taxon>
        <taxon>Liliopsida</taxon>
        <taxon>Zingiberales</taxon>
        <taxon>Musaceae</taxon>
        <taxon>Ensete</taxon>
    </lineage>
</organism>
<reference evidence="1 2" key="1">
    <citation type="journal article" date="2014" name="Agronomy (Basel)">
        <title>A Draft Genome Sequence for Ensete ventricosum, the Drought-Tolerant Tree Against Hunger.</title>
        <authorList>
            <person name="Harrison J."/>
            <person name="Moore K.A."/>
            <person name="Paszkiewicz K."/>
            <person name="Jones T."/>
            <person name="Grant M."/>
            <person name="Ambacheew D."/>
            <person name="Muzemil S."/>
            <person name="Studholme D.J."/>
        </authorList>
    </citation>
    <scope>NUCLEOTIDE SEQUENCE [LARGE SCALE GENOMIC DNA]</scope>
</reference>
<gene>
    <name evidence="1" type="ORF">B296_00052807</name>
</gene>
<evidence type="ECO:0000313" key="1">
    <source>
        <dbReference type="EMBL" id="RRT48817.1"/>
    </source>
</evidence>
<proteinExistence type="predicted"/>
<dbReference type="EMBL" id="AMZH03013710">
    <property type="protein sequence ID" value="RRT48817.1"/>
    <property type="molecule type" value="Genomic_DNA"/>
</dbReference>
<comment type="caution">
    <text evidence="1">The sequence shown here is derived from an EMBL/GenBank/DDBJ whole genome shotgun (WGS) entry which is preliminary data.</text>
</comment>
<sequence>MVDFDRRRLLSGGNDRFRPSAIDFGWYQLREKEEEGEPGVWRCSLDPALSLTGNFFAHAIRRPQAISSLHVGRRNKATSPFF</sequence>